<gene>
    <name evidence="11" type="primary">argR_1</name>
    <name evidence="7" type="synonym">argR</name>
    <name evidence="11" type="ORF">BACCIP111895_01636</name>
</gene>
<evidence type="ECO:0000256" key="4">
    <source>
        <dbReference type="ARBA" id="ARBA00023015"/>
    </source>
</evidence>
<dbReference type="InterPro" id="IPR036390">
    <property type="entry name" value="WH_DNA-bd_sf"/>
</dbReference>
<keyword evidence="7" id="KW-0055">Arginine biosynthesis</keyword>
<keyword evidence="12" id="KW-1185">Reference proteome</keyword>
<protein>
    <recommendedName>
        <fullName evidence="7 8">Arginine repressor</fullName>
    </recommendedName>
</protein>
<dbReference type="InterPro" id="IPR020900">
    <property type="entry name" value="Arg_repress_DNA-bd"/>
</dbReference>
<evidence type="ECO:0000256" key="5">
    <source>
        <dbReference type="ARBA" id="ARBA00023125"/>
    </source>
</evidence>
<evidence type="ECO:0000256" key="2">
    <source>
        <dbReference type="ARBA" id="ARBA00008316"/>
    </source>
</evidence>
<evidence type="ECO:0000256" key="7">
    <source>
        <dbReference type="HAMAP-Rule" id="MF_00173"/>
    </source>
</evidence>
<dbReference type="Pfam" id="PF01316">
    <property type="entry name" value="Arg_repressor"/>
    <property type="match status" value="1"/>
</dbReference>
<reference evidence="11" key="1">
    <citation type="submission" date="2022-04" db="EMBL/GenBank/DDBJ databases">
        <authorList>
            <person name="Criscuolo A."/>
        </authorList>
    </citation>
    <scope>NUCLEOTIDE SEQUENCE</scope>
    <source>
        <strain evidence="11">CIP111895</strain>
    </source>
</reference>
<dbReference type="PANTHER" id="PTHR34471">
    <property type="entry name" value="ARGININE REPRESSOR"/>
    <property type="match status" value="1"/>
</dbReference>
<keyword evidence="7" id="KW-0678">Repressor</keyword>
<comment type="subcellular location">
    <subcellularLocation>
        <location evidence="1 7">Cytoplasm</location>
    </subcellularLocation>
</comment>
<keyword evidence="4 7" id="KW-0805">Transcription regulation</keyword>
<dbReference type="NCBIfam" id="TIGR01529">
    <property type="entry name" value="argR_whole"/>
    <property type="match status" value="1"/>
</dbReference>
<evidence type="ECO:0000313" key="12">
    <source>
        <dbReference type="Proteomes" id="UP000838308"/>
    </source>
</evidence>
<dbReference type="PANTHER" id="PTHR34471:SF1">
    <property type="entry name" value="ARGININE REPRESSOR"/>
    <property type="match status" value="1"/>
</dbReference>
<evidence type="ECO:0000256" key="1">
    <source>
        <dbReference type="ARBA" id="ARBA00004496"/>
    </source>
</evidence>
<evidence type="ECO:0000256" key="3">
    <source>
        <dbReference type="ARBA" id="ARBA00022490"/>
    </source>
</evidence>
<comment type="caution">
    <text evidence="11">The sequence shown here is derived from an EMBL/GenBank/DDBJ whole genome shotgun (WGS) entry which is preliminary data.</text>
</comment>
<keyword evidence="7" id="KW-0028">Amino-acid biosynthesis</keyword>
<feature type="domain" description="Arginine repressor DNA-binding" evidence="9">
    <location>
        <begin position="1"/>
        <end position="66"/>
    </location>
</feature>
<evidence type="ECO:0000259" key="9">
    <source>
        <dbReference type="Pfam" id="PF01316"/>
    </source>
</evidence>
<dbReference type="PRINTS" id="PR01467">
    <property type="entry name" value="ARGREPRESSOR"/>
</dbReference>
<evidence type="ECO:0000313" key="11">
    <source>
        <dbReference type="EMBL" id="CAH2714473.1"/>
    </source>
</evidence>
<proteinExistence type="inferred from homology"/>
<dbReference type="EMBL" id="CALBWS010000007">
    <property type="protein sequence ID" value="CAH2714473.1"/>
    <property type="molecule type" value="Genomic_DNA"/>
</dbReference>
<comment type="pathway">
    <text evidence="7">Amino-acid biosynthesis; L-arginine biosynthesis [regulation].</text>
</comment>
<evidence type="ECO:0000256" key="6">
    <source>
        <dbReference type="ARBA" id="ARBA00023163"/>
    </source>
</evidence>
<accession>A0ABM9EPC0</accession>
<organism evidence="11 12">
    <name type="scientific">Neobacillus rhizosphaerae</name>
    <dbReference type="NCBI Taxonomy" id="2880965"/>
    <lineage>
        <taxon>Bacteria</taxon>
        <taxon>Bacillati</taxon>
        <taxon>Bacillota</taxon>
        <taxon>Bacilli</taxon>
        <taxon>Bacillales</taxon>
        <taxon>Bacillaceae</taxon>
        <taxon>Neobacillus</taxon>
    </lineage>
</organism>
<dbReference type="Gene3D" id="3.30.1360.40">
    <property type="match status" value="1"/>
</dbReference>
<dbReference type="Pfam" id="PF02863">
    <property type="entry name" value="Arg_repressor_C"/>
    <property type="match status" value="1"/>
</dbReference>
<dbReference type="InterPro" id="IPR036251">
    <property type="entry name" value="Arg_repress_C_sf"/>
</dbReference>
<evidence type="ECO:0000259" key="10">
    <source>
        <dbReference type="Pfam" id="PF02863"/>
    </source>
</evidence>
<comment type="similarity">
    <text evidence="2 7">Belongs to the ArgR family.</text>
</comment>
<evidence type="ECO:0000256" key="8">
    <source>
        <dbReference type="NCBIfam" id="TIGR01529"/>
    </source>
</evidence>
<dbReference type="InterPro" id="IPR036388">
    <property type="entry name" value="WH-like_DNA-bd_sf"/>
</dbReference>
<dbReference type="SUPFAM" id="SSF46785">
    <property type="entry name" value="Winged helix' DNA-binding domain"/>
    <property type="match status" value="1"/>
</dbReference>
<keyword evidence="6 7" id="KW-0804">Transcription</keyword>
<dbReference type="SUPFAM" id="SSF55252">
    <property type="entry name" value="C-terminal domain of arginine repressor"/>
    <property type="match status" value="1"/>
</dbReference>
<dbReference type="Gene3D" id="1.10.10.10">
    <property type="entry name" value="Winged helix-like DNA-binding domain superfamily/Winged helix DNA-binding domain"/>
    <property type="match status" value="1"/>
</dbReference>
<keyword evidence="3 7" id="KW-0963">Cytoplasm</keyword>
<dbReference type="InterPro" id="IPR001669">
    <property type="entry name" value="Arg_repress"/>
</dbReference>
<keyword evidence="5 7" id="KW-0238">DNA-binding</keyword>
<dbReference type="InterPro" id="IPR020899">
    <property type="entry name" value="Arg_repress_C"/>
</dbReference>
<dbReference type="RefSeq" id="WP_248734792.1">
    <property type="nucleotide sequence ID" value="NZ_CALBWS010000007.1"/>
</dbReference>
<comment type="function">
    <text evidence="7">Regulates arginine biosynthesis genes.</text>
</comment>
<feature type="domain" description="Arginine repressor C-terminal" evidence="10">
    <location>
        <begin position="80"/>
        <end position="145"/>
    </location>
</feature>
<dbReference type="HAMAP" id="MF_00173">
    <property type="entry name" value="Arg_repressor"/>
    <property type="match status" value="1"/>
</dbReference>
<sequence length="150" mass="17093">MNKEMRLQMISRLISDHEIKTQEELGQWLHTSGLQVTQATISRDIRELKLIKVPSKDGRLKYSFKIDQDHYISEKLRHKLRDALIGMEVINYFVIIKTLPGHAHAFGALLDSMEISGKAGTICGNDTCLIICRSPEEAVSIKQQIALYQE</sequence>
<dbReference type="Proteomes" id="UP000838308">
    <property type="component" value="Unassembled WGS sequence"/>
</dbReference>
<name>A0ABM9EPC0_9BACI</name>